<reference evidence="2 3" key="1">
    <citation type="submission" date="2020-05" db="EMBL/GenBank/DDBJ databases">
        <title>Compete genome of Limnobacter sp. SAORIC-580.</title>
        <authorList>
            <person name="Song J."/>
            <person name="Cho J.-C."/>
        </authorList>
    </citation>
    <scope>NUCLEOTIDE SEQUENCE [LARGE SCALE GENOMIC DNA]</scope>
    <source>
        <strain evidence="2 3">SAORIC-580</strain>
    </source>
</reference>
<gene>
    <name evidence="2" type="ORF">HKT17_07270</name>
</gene>
<name>A0ABX6N6K4_9BURK</name>
<sequence length="196" mass="22099">MRQKGPLKQFDEFDAWSFSRLGESIRSEDVKFDFPRLASDENILASHVESWEVSGRINAKSESVIRFKGRFTAELSCVVCDSGVQHAIDFDRHLILMTSEAQADGYDEDTLDEDTDVVACPGAINLRDWLEDEILLACPMFPKHDACAEEAGRSWREEGADIEDTDDHQDDTADGPTQEVQRPFANLSDLLKKSKK</sequence>
<proteinExistence type="predicted"/>
<accession>A0ABX6N6K4</accession>
<keyword evidence="3" id="KW-1185">Reference proteome</keyword>
<evidence type="ECO:0000313" key="2">
    <source>
        <dbReference type="EMBL" id="QJR29525.1"/>
    </source>
</evidence>
<organism evidence="2 3">
    <name type="scientific">Limnobacter profundi</name>
    <dbReference type="NCBI Taxonomy" id="2732163"/>
    <lineage>
        <taxon>Bacteria</taxon>
        <taxon>Pseudomonadati</taxon>
        <taxon>Pseudomonadota</taxon>
        <taxon>Betaproteobacteria</taxon>
        <taxon>Burkholderiales</taxon>
        <taxon>Burkholderiaceae</taxon>
        <taxon>Limnobacter</taxon>
    </lineage>
</organism>
<feature type="region of interest" description="Disordered" evidence="1">
    <location>
        <begin position="152"/>
        <end position="196"/>
    </location>
</feature>
<dbReference type="Pfam" id="PF02620">
    <property type="entry name" value="YceD"/>
    <property type="match status" value="1"/>
</dbReference>
<dbReference type="RefSeq" id="WP_171098955.1">
    <property type="nucleotide sequence ID" value="NZ_CP053084.1"/>
</dbReference>
<evidence type="ECO:0000256" key="1">
    <source>
        <dbReference type="SAM" id="MobiDB-lite"/>
    </source>
</evidence>
<protein>
    <submittedName>
        <fullName evidence="2">DUF177 domain-containing protein</fullName>
    </submittedName>
</protein>
<dbReference type="InterPro" id="IPR003772">
    <property type="entry name" value="YceD"/>
</dbReference>
<evidence type="ECO:0000313" key="3">
    <source>
        <dbReference type="Proteomes" id="UP000501130"/>
    </source>
</evidence>
<dbReference type="EMBL" id="CP053084">
    <property type="protein sequence ID" value="QJR29525.1"/>
    <property type="molecule type" value="Genomic_DNA"/>
</dbReference>
<feature type="compositionally biased region" description="Acidic residues" evidence="1">
    <location>
        <begin position="160"/>
        <end position="173"/>
    </location>
</feature>
<dbReference type="Proteomes" id="UP000501130">
    <property type="component" value="Chromosome"/>
</dbReference>